<feature type="transmembrane region" description="Helical" evidence="1">
    <location>
        <begin position="55"/>
        <end position="75"/>
    </location>
</feature>
<dbReference type="PROSITE" id="PS50113">
    <property type="entry name" value="PAC"/>
    <property type="match status" value="1"/>
</dbReference>
<evidence type="ECO:0000259" key="3">
    <source>
        <dbReference type="PROSITE" id="PS50113"/>
    </source>
</evidence>
<dbReference type="SMART" id="SM00091">
    <property type="entry name" value="PAS"/>
    <property type="match status" value="1"/>
</dbReference>
<dbReference type="Pfam" id="PF00989">
    <property type="entry name" value="PAS"/>
    <property type="match status" value="1"/>
</dbReference>
<keyword evidence="1" id="KW-1133">Transmembrane helix</keyword>
<feature type="transmembrane region" description="Helical" evidence="1">
    <location>
        <begin position="252"/>
        <end position="273"/>
    </location>
</feature>
<dbReference type="InterPro" id="IPR000700">
    <property type="entry name" value="PAS-assoc_C"/>
</dbReference>
<dbReference type="GO" id="GO:0003824">
    <property type="term" value="F:catalytic activity"/>
    <property type="evidence" value="ECO:0007669"/>
    <property type="project" value="UniProtKB-ARBA"/>
</dbReference>
<evidence type="ECO:0000256" key="1">
    <source>
        <dbReference type="SAM" id="Phobius"/>
    </source>
</evidence>
<feature type="domain" description="PAC" evidence="3">
    <location>
        <begin position="353"/>
        <end position="405"/>
    </location>
</feature>
<dbReference type="RefSeq" id="WP_084090714.1">
    <property type="nucleotide sequence ID" value="NZ_FWXD01000010.1"/>
</dbReference>
<dbReference type="SUPFAM" id="SSF55073">
    <property type="entry name" value="Nucleotide cyclase"/>
    <property type="match status" value="1"/>
</dbReference>
<dbReference type="SUPFAM" id="SSF55785">
    <property type="entry name" value="PYP-like sensor domain (PAS domain)"/>
    <property type="match status" value="1"/>
</dbReference>
<dbReference type="InterPro" id="IPR000160">
    <property type="entry name" value="GGDEF_dom"/>
</dbReference>
<evidence type="ECO:0000313" key="5">
    <source>
        <dbReference type="EMBL" id="SMC25083.1"/>
    </source>
</evidence>
<dbReference type="STRING" id="1121001.SAMN02745857_02064"/>
<dbReference type="InterPro" id="IPR052163">
    <property type="entry name" value="DGC-Regulatory_Protein"/>
</dbReference>
<dbReference type="SMART" id="SM00086">
    <property type="entry name" value="PAC"/>
    <property type="match status" value="1"/>
</dbReference>
<dbReference type="EMBL" id="FWXD01000010">
    <property type="protein sequence ID" value="SMC25083.1"/>
    <property type="molecule type" value="Genomic_DNA"/>
</dbReference>
<feature type="transmembrane region" description="Helical" evidence="1">
    <location>
        <begin position="145"/>
        <end position="164"/>
    </location>
</feature>
<protein>
    <submittedName>
        <fullName evidence="5">PAS domain S-box-containing protein/diguanylate cyclase (GGDEF) domain-containing protein</fullName>
    </submittedName>
</protein>
<feature type="domain" description="GGDEF" evidence="4">
    <location>
        <begin position="437"/>
        <end position="570"/>
    </location>
</feature>
<dbReference type="InterPro" id="IPR013767">
    <property type="entry name" value="PAS_fold"/>
</dbReference>
<dbReference type="OrthoDB" id="9813903at2"/>
<evidence type="ECO:0000313" key="6">
    <source>
        <dbReference type="Proteomes" id="UP000192761"/>
    </source>
</evidence>
<dbReference type="NCBIfam" id="TIGR00254">
    <property type="entry name" value="GGDEF"/>
    <property type="match status" value="1"/>
</dbReference>
<dbReference type="AlphaFoldDB" id="A0A1W1XMA2"/>
<keyword evidence="1" id="KW-0812">Transmembrane</keyword>
<dbReference type="PROSITE" id="PS50887">
    <property type="entry name" value="GGDEF"/>
    <property type="match status" value="1"/>
</dbReference>
<dbReference type="PANTHER" id="PTHR46663:SF3">
    <property type="entry name" value="SLL0267 PROTEIN"/>
    <property type="match status" value="1"/>
</dbReference>
<feature type="domain" description="PAS" evidence="2">
    <location>
        <begin position="280"/>
        <end position="325"/>
    </location>
</feature>
<dbReference type="InterPro" id="IPR000014">
    <property type="entry name" value="PAS"/>
</dbReference>
<reference evidence="5 6" key="1">
    <citation type="submission" date="2017-04" db="EMBL/GenBank/DDBJ databases">
        <authorList>
            <person name="Afonso C.L."/>
            <person name="Miller P.J."/>
            <person name="Scott M.A."/>
            <person name="Spackman E."/>
            <person name="Goraichik I."/>
            <person name="Dimitrov K.M."/>
            <person name="Suarez D.L."/>
            <person name="Swayne D.E."/>
        </authorList>
    </citation>
    <scope>NUCLEOTIDE SEQUENCE [LARGE SCALE GENOMIC DNA]</scope>
    <source>
        <strain evidence="5 6">DSM 23236</strain>
    </source>
</reference>
<dbReference type="CDD" id="cd01949">
    <property type="entry name" value="GGDEF"/>
    <property type="match status" value="1"/>
</dbReference>
<dbReference type="SMART" id="SM00267">
    <property type="entry name" value="GGDEF"/>
    <property type="match status" value="1"/>
</dbReference>
<dbReference type="InterPro" id="IPR001610">
    <property type="entry name" value="PAC"/>
</dbReference>
<feature type="transmembrane region" description="Helical" evidence="1">
    <location>
        <begin position="29"/>
        <end position="48"/>
    </location>
</feature>
<gene>
    <name evidence="5" type="ORF">SAMN02745857_02064</name>
</gene>
<dbReference type="InterPro" id="IPR035965">
    <property type="entry name" value="PAS-like_dom_sf"/>
</dbReference>
<dbReference type="FunFam" id="3.30.70.270:FF:000001">
    <property type="entry name" value="Diguanylate cyclase domain protein"/>
    <property type="match status" value="1"/>
</dbReference>
<feature type="transmembrane region" description="Helical" evidence="1">
    <location>
        <begin position="221"/>
        <end position="240"/>
    </location>
</feature>
<accession>A0A1W1XMA2</accession>
<dbReference type="PROSITE" id="PS50112">
    <property type="entry name" value="PAS"/>
    <property type="match status" value="1"/>
</dbReference>
<proteinExistence type="predicted"/>
<name>A0A1W1XMA2_9NEIS</name>
<evidence type="ECO:0000259" key="2">
    <source>
        <dbReference type="PROSITE" id="PS50112"/>
    </source>
</evidence>
<dbReference type="InterPro" id="IPR029787">
    <property type="entry name" value="Nucleotide_cyclase"/>
</dbReference>
<dbReference type="NCBIfam" id="TIGR00229">
    <property type="entry name" value="sensory_box"/>
    <property type="match status" value="1"/>
</dbReference>
<evidence type="ECO:0000259" key="4">
    <source>
        <dbReference type="PROSITE" id="PS50887"/>
    </source>
</evidence>
<dbReference type="PANTHER" id="PTHR46663">
    <property type="entry name" value="DIGUANYLATE CYCLASE DGCT-RELATED"/>
    <property type="match status" value="1"/>
</dbReference>
<dbReference type="GO" id="GO:0006355">
    <property type="term" value="P:regulation of DNA-templated transcription"/>
    <property type="evidence" value="ECO:0007669"/>
    <property type="project" value="InterPro"/>
</dbReference>
<keyword evidence="6" id="KW-1185">Reference proteome</keyword>
<dbReference type="CDD" id="cd00130">
    <property type="entry name" value="PAS"/>
    <property type="match status" value="1"/>
</dbReference>
<dbReference type="InterPro" id="IPR043128">
    <property type="entry name" value="Rev_trsase/Diguanyl_cyclase"/>
</dbReference>
<dbReference type="Proteomes" id="UP000192761">
    <property type="component" value="Unassembled WGS sequence"/>
</dbReference>
<sequence length="574" mass="61233">MKASAWLALLLPPLVYCLAQWLGWLLAPAGQYQALFAPATGVAVWMVLVRGRRMLPLLAAGSLLLPLLHGLPWLAAGGLALLQTGQIMAIHRLAKRPHGMPLTLRFAALRVVLLPGLLSMLVAGLMMLVLGLAEHDLISDGWQDGLRLWAGGLLGVLALVPLALSPSSLTALRSTPVLRLLAALAVGAGVVAIIYACTLFELAEAQFLLFPLLIWSALRAGYPLNAGILLLAALAASVVIRFGSGEALQSPAAVLALLCAGTSSLMLAVYNRLLQRALKAQRMAAQVFESTHEGIVITDADAVIVSVNPAFSRITGYSVAEAIGKPSRIFDTAGKVREFNQTVHKQLQTTGMWQGETLDRRRNGELYPAWLSISAVHDDKGRVSNYVGVFSDYSDRKQVEVQLQALAHTDALTGLSNRVAMTEALTAAIAAARSSGEQLALFFLDLDGFKPVNDRHGHDVGDELLRVIAQRLRSSLKDDDVIARLGGDEFIILLDHVRDTDELAAIAQRLLAAVAQPVTLHETALQVGASIGIACYPRDAADAQQLLKAADSAMYQAKDAGKGQVCFHAPSVAV</sequence>
<organism evidence="5 6">
    <name type="scientific">Andreprevotia lacus DSM 23236</name>
    <dbReference type="NCBI Taxonomy" id="1121001"/>
    <lineage>
        <taxon>Bacteria</taxon>
        <taxon>Pseudomonadati</taxon>
        <taxon>Pseudomonadota</taxon>
        <taxon>Betaproteobacteria</taxon>
        <taxon>Neisseriales</taxon>
        <taxon>Chitinibacteraceae</taxon>
        <taxon>Andreprevotia</taxon>
    </lineage>
</organism>
<dbReference type="Gene3D" id="3.30.70.270">
    <property type="match status" value="1"/>
</dbReference>
<feature type="transmembrane region" description="Helical" evidence="1">
    <location>
        <begin position="107"/>
        <end position="133"/>
    </location>
</feature>
<keyword evidence="1" id="KW-0472">Membrane</keyword>
<dbReference type="Pfam" id="PF00990">
    <property type="entry name" value="GGDEF"/>
    <property type="match status" value="1"/>
</dbReference>
<dbReference type="Gene3D" id="3.30.450.20">
    <property type="entry name" value="PAS domain"/>
    <property type="match status" value="1"/>
</dbReference>
<feature type="transmembrane region" description="Helical" evidence="1">
    <location>
        <begin position="176"/>
        <end position="200"/>
    </location>
</feature>